<keyword evidence="3" id="KW-1185">Reference proteome</keyword>
<gene>
    <name evidence="2" type="ORF">OJ962_17990</name>
</gene>
<dbReference type="Pfam" id="PF06114">
    <property type="entry name" value="Peptidase_M78"/>
    <property type="match status" value="1"/>
</dbReference>
<dbReference type="InterPro" id="IPR052345">
    <property type="entry name" value="Rad_response_metalloprotease"/>
</dbReference>
<organism evidence="2 3">
    <name type="scientific">Solirubrobacter deserti</name>
    <dbReference type="NCBI Taxonomy" id="2282478"/>
    <lineage>
        <taxon>Bacteria</taxon>
        <taxon>Bacillati</taxon>
        <taxon>Actinomycetota</taxon>
        <taxon>Thermoleophilia</taxon>
        <taxon>Solirubrobacterales</taxon>
        <taxon>Solirubrobacteraceae</taxon>
        <taxon>Solirubrobacter</taxon>
    </lineage>
</organism>
<dbReference type="PANTHER" id="PTHR43236">
    <property type="entry name" value="ANTITOXIN HIGA1"/>
    <property type="match status" value="1"/>
</dbReference>
<evidence type="ECO:0000259" key="1">
    <source>
        <dbReference type="Pfam" id="PF06114"/>
    </source>
</evidence>
<protein>
    <submittedName>
        <fullName evidence="2">ImmA/IrrE family metallo-endopeptidase</fullName>
    </submittedName>
</protein>
<name>A0ABT4RLN8_9ACTN</name>
<evidence type="ECO:0000313" key="2">
    <source>
        <dbReference type="EMBL" id="MDA0139400.1"/>
    </source>
</evidence>
<dbReference type="PANTHER" id="PTHR43236:SF2">
    <property type="entry name" value="BLL0069 PROTEIN"/>
    <property type="match status" value="1"/>
</dbReference>
<comment type="caution">
    <text evidence="2">The sequence shown here is derived from an EMBL/GenBank/DDBJ whole genome shotgun (WGS) entry which is preliminary data.</text>
</comment>
<evidence type="ECO:0000313" key="3">
    <source>
        <dbReference type="Proteomes" id="UP001147700"/>
    </source>
</evidence>
<proteinExistence type="predicted"/>
<dbReference type="InterPro" id="IPR010359">
    <property type="entry name" value="IrrE_HExxH"/>
</dbReference>
<accession>A0ABT4RLN8</accession>
<dbReference type="Proteomes" id="UP001147700">
    <property type="component" value="Unassembled WGS sequence"/>
</dbReference>
<dbReference type="RefSeq" id="WP_202958045.1">
    <property type="nucleotide sequence ID" value="NZ_JAPCID010000025.1"/>
</dbReference>
<reference evidence="2" key="1">
    <citation type="submission" date="2022-10" db="EMBL/GenBank/DDBJ databases">
        <title>The WGS of Solirubrobacter sp. CPCC 204708.</title>
        <authorList>
            <person name="Jiang Z."/>
        </authorList>
    </citation>
    <scope>NUCLEOTIDE SEQUENCE</scope>
    <source>
        <strain evidence="2">CPCC 204708</strain>
    </source>
</reference>
<feature type="domain" description="IrrE N-terminal-like" evidence="1">
    <location>
        <begin position="173"/>
        <end position="296"/>
    </location>
</feature>
<dbReference type="EMBL" id="JAPCID010000025">
    <property type="protein sequence ID" value="MDA0139400.1"/>
    <property type="molecule type" value="Genomic_DNA"/>
</dbReference>
<sequence>MARGELVPIRPVVLQWAMDEAGVSRRGLANALKVDVAKVDAWLAGTEQPTTTQFRGIATHVKRSTSTLLLAQPPAAGVPPSFRHPAGSTLGRTITREESAAVRSARRVQTVAHWILERTEHDEQHAAVPTLEALSDPAEAAKTLRAWLDWSEQVQFTARNQYEALNEMRTRLEERGVLVLHLRMGKDGCRGFSLPDPLSPVIAVNRTYIPAARLFSYVHELVHLATRTEAMCMTTVGGNQLEAWCEAVAGNLLLPEDATRRFIQRELGVETVSTVTQVARVANRFRLSQRGTAYRLQLAGLGVGNLFAMVHAATDLPVPRDDDSGPRERTAVRQYRQLGAAFSSLMLEAESRRLLSSHDVLDYLEIPAAQLNDWRTLARGEPTAA</sequence>